<dbReference type="Proteomes" id="UP000759298">
    <property type="component" value="Unassembled WGS sequence"/>
</dbReference>
<evidence type="ECO:0000313" key="2">
    <source>
        <dbReference type="Proteomes" id="UP000759298"/>
    </source>
</evidence>
<comment type="caution">
    <text evidence="1">The sequence shown here is derived from an EMBL/GenBank/DDBJ whole genome shotgun (WGS) entry which is preliminary data.</text>
</comment>
<dbReference type="EMBL" id="JAHWXP010000001">
    <property type="protein sequence ID" value="MBY8335823.1"/>
    <property type="molecule type" value="Genomic_DNA"/>
</dbReference>
<protein>
    <submittedName>
        <fullName evidence="1">Uncharacterized protein</fullName>
    </submittedName>
</protein>
<organism evidence="1 2">
    <name type="scientific">Alteriqipengyuania abyssalis</name>
    <dbReference type="NCBI Taxonomy" id="2860200"/>
    <lineage>
        <taxon>Bacteria</taxon>
        <taxon>Pseudomonadati</taxon>
        <taxon>Pseudomonadota</taxon>
        <taxon>Alphaproteobacteria</taxon>
        <taxon>Sphingomonadales</taxon>
        <taxon>Erythrobacteraceae</taxon>
        <taxon>Alteriqipengyuania</taxon>
    </lineage>
</organism>
<dbReference type="RefSeq" id="WP_222823580.1">
    <property type="nucleotide sequence ID" value="NZ_JAHWXP010000001.1"/>
</dbReference>
<gene>
    <name evidence="1" type="ORF">KYN89_02055</name>
</gene>
<keyword evidence="2" id="KW-1185">Reference proteome</keyword>
<proteinExistence type="predicted"/>
<accession>A0ABS7P9T1</accession>
<reference evidence="1 2" key="1">
    <citation type="submission" date="2021-07" db="EMBL/GenBank/DDBJ databases">
        <title>Alteriqipengyuania abyssalis NZ-12B nov, sp.nov isolated from deep sea sponge in pacific ocean.</title>
        <authorList>
            <person name="Tareen S."/>
            <person name="Wink J."/>
        </authorList>
    </citation>
    <scope>NUCLEOTIDE SEQUENCE [LARGE SCALE GENOMIC DNA]</scope>
    <source>
        <strain evidence="1 2">NZ-12B</strain>
    </source>
</reference>
<evidence type="ECO:0000313" key="1">
    <source>
        <dbReference type="EMBL" id="MBY8335823.1"/>
    </source>
</evidence>
<name>A0ABS7P9T1_9SPHN</name>
<sequence>MLRQLGPCLASNKRDRSIAFLDAPIDSPQEAAAFDALFGDTTNRCMQNFVSATLVRAWVRGVVAEGLFKDAMREWPVGAVPAMEEPESIASIHDFARCYVAQDFAAARGLIEETRLGDKSELARMRELAPTFGPCMPQGSQIALKPMNIRMALAEALYHATRNPGAARLPGQSD</sequence>